<keyword evidence="2" id="KW-1003">Cell membrane</keyword>
<evidence type="ECO:0000259" key="13">
    <source>
        <dbReference type="PROSITE" id="PS50885"/>
    </source>
</evidence>
<dbReference type="InterPro" id="IPR003660">
    <property type="entry name" value="HAMP_dom"/>
</dbReference>
<dbReference type="SMART" id="SM00304">
    <property type="entry name" value="HAMP"/>
    <property type="match status" value="1"/>
</dbReference>
<evidence type="ECO:0000256" key="10">
    <source>
        <dbReference type="SAM" id="MobiDB-lite"/>
    </source>
</evidence>
<protein>
    <submittedName>
        <fullName evidence="14">Methyl-accepting chemotaxis protein</fullName>
    </submittedName>
</protein>
<evidence type="ECO:0000256" key="4">
    <source>
        <dbReference type="ARBA" id="ARBA00022692"/>
    </source>
</evidence>
<dbReference type="SUPFAM" id="SSF58104">
    <property type="entry name" value="Methyl-accepting chemotaxis protein (MCP) signaling domain"/>
    <property type="match status" value="1"/>
</dbReference>
<evidence type="ECO:0000256" key="8">
    <source>
        <dbReference type="ARBA" id="ARBA00029447"/>
    </source>
</evidence>
<feature type="domain" description="Methyl-accepting transducer" evidence="12">
    <location>
        <begin position="396"/>
        <end position="653"/>
    </location>
</feature>
<feature type="transmembrane region" description="Helical" evidence="11">
    <location>
        <begin position="305"/>
        <end position="323"/>
    </location>
</feature>
<dbReference type="Gene3D" id="1.10.8.500">
    <property type="entry name" value="HAMP domain in histidine kinase"/>
    <property type="match status" value="1"/>
</dbReference>
<dbReference type="GO" id="GO:0007165">
    <property type="term" value="P:signal transduction"/>
    <property type="evidence" value="ECO:0007669"/>
    <property type="project" value="UniProtKB-KW"/>
</dbReference>
<dbReference type="GO" id="GO:0005886">
    <property type="term" value="C:plasma membrane"/>
    <property type="evidence" value="ECO:0007669"/>
    <property type="project" value="UniProtKB-SubCell"/>
</dbReference>
<evidence type="ECO:0000256" key="7">
    <source>
        <dbReference type="ARBA" id="ARBA00023224"/>
    </source>
</evidence>
<dbReference type="RefSeq" id="WP_185119723.1">
    <property type="nucleotide sequence ID" value="NZ_JACJVQ010000007.1"/>
</dbReference>
<dbReference type="SMART" id="SM00283">
    <property type="entry name" value="MA"/>
    <property type="match status" value="1"/>
</dbReference>
<evidence type="ECO:0000259" key="12">
    <source>
        <dbReference type="PROSITE" id="PS50111"/>
    </source>
</evidence>
<keyword evidence="5 11" id="KW-1133">Transmembrane helix</keyword>
<name>A0A841SRB3_9BACL</name>
<dbReference type="PROSITE" id="PS50885">
    <property type="entry name" value="HAMP"/>
    <property type="match status" value="1"/>
</dbReference>
<evidence type="ECO:0000313" key="15">
    <source>
        <dbReference type="Proteomes" id="UP000535838"/>
    </source>
</evidence>
<keyword evidence="6 11" id="KW-0472">Membrane</keyword>
<evidence type="ECO:0000256" key="2">
    <source>
        <dbReference type="ARBA" id="ARBA00022475"/>
    </source>
</evidence>
<gene>
    <name evidence="14" type="ORF">H7B67_10195</name>
</gene>
<dbReference type="Proteomes" id="UP000535838">
    <property type="component" value="Unassembled WGS sequence"/>
</dbReference>
<dbReference type="PANTHER" id="PTHR32089:SF112">
    <property type="entry name" value="LYSOZYME-LIKE PROTEIN-RELATED"/>
    <property type="match status" value="1"/>
</dbReference>
<dbReference type="InterPro" id="IPR033479">
    <property type="entry name" value="dCache_1"/>
</dbReference>
<evidence type="ECO:0000256" key="9">
    <source>
        <dbReference type="PROSITE-ProRule" id="PRU00284"/>
    </source>
</evidence>
<keyword evidence="15" id="KW-1185">Reference proteome</keyword>
<dbReference type="GO" id="GO:0006935">
    <property type="term" value="P:chemotaxis"/>
    <property type="evidence" value="ECO:0007669"/>
    <property type="project" value="UniProtKB-KW"/>
</dbReference>
<organism evidence="14 15">
    <name type="scientific">Cohnella thailandensis</name>
    <dbReference type="NCBI Taxonomy" id="557557"/>
    <lineage>
        <taxon>Bacteria</taxon>
        <taxon>Bacillati</taxon>
        <taxon>Bacillota</taxon>
        <taxon>Bacilli</taxon>
        <taxon>Bacillales</taxon>
        <taxon>Paenibacillaceae</taxon>
        <taxon>Cohnella</taxon>
    </lineage>
</organism>
<dbReference type="InterPro" id="IPR004089">
    <property type="entry name" value="MCPsignal_dom"/>
</dbReference>
<accession>A0A841SRB3</accession>
<comment type="subcellular location">
    <subcellularLocation>
        <location evidence="1">Cell membrane</location>
        <topology evidence="1">Multi-pass membrane protein</topology>
    </subcellularLocation>
</comment>
<reference evidence="14 15" key="1">
    <citation type="submission" date="2020-08" db="EMBL/GenBank/DDBJ databases">
        <title>Cohnella phylogeny.</title>
        <authorList>
            <person name="Dunlap C."/>
        </authorList>
    </citation>
    <scope>NUCLEOTIDE SEQUENCE [LARGE SCALE GENOMIC DNA]</scope>
    <source>
        <strain evidence="14 15">DSM 25241</strain>
    </source>
</reference>
<keyword evidence="3" id="KW-0145">Chemotaxis</keyword>
<proteinExistence type="inferred from homology"/>
<keyword evidence="4 11" id="KW-0812">Transmembrane</keyword>
<feature type="domain" description="HAMP" evidence="13">
    <location>
        <begin position="325"/>
        <end position="377"/>
    </location>
</feature>
<dbReference type="Pfam" id="PF00672">
    <property type="entry name" value="HAMP"/>
    <property type="match status" value="1"/>
</dbReference>
<dbReference type="Gene3D" id="3.30.450.20">
    <property type="entry name" value="PAS domain"/>
    <property type="match status" value="2"/>
</dbReference>
<evidence type="ECO:0000256" key="11">
    <source>
        <dbReference type="SAM" id="Phobius"/>
    </source>
</evidence>
<comment type="similarity">
    <text evidence="8">Belongs to the methyl-accepting chemotaxis (MCP) protein family.</text>
</comment>
<sequence>MKLNSIKVKLAAAFILLILIPLSLLGYMSVHQASSMIERDSASSRETIVENKALTLEEMMRTVESLSTEIFTNLDAINITSGEGFVNANDRDEARNSFQQRATSTTTGFSYVSRVAIFAEDGKIHGDAGVVNKSRDSTPFRERTWYKTAMSAPGQVFWLGANPADFSQTATEGEEVISLVRTINKKATLTPVGVIKIDLDIGELIERAGLAGSELDSYSLVDAEGSNVLGALLPSREDWRLPDGSPANSSEGDEPTADAASMISDVDGEKRVVAYRPIEGTEWTLISSTPLSALTKELQSIKRQTLLQIAIFAVIALAAALLFSQRMTGAIARLSGAMKKVENGDLNVRLSSSSKDEIGALTQSFNEMAGRLATLASGVGKSNDVLNRTVASMMTSAESVRASWEETTKSVHEIAIGANEQSESVQRGADMTDELAAAIERSVGRIGHAAELAEVANRYGEEGKQSIAELTRMAERSTESVREVTERTRKLAEQSKQIGEIVKLIREIAARTNILAINASIEAARVGASGKGFLVISDDVRALADQVKVSSQHIEGIVEELAADTDKVSQHAASLLGDIERQDRLIGLNAESFDRLLGAIDTMHESMQQLSLDASAMNEGNRSIVDQMQGISSVAEQTAAACEQVASSAEVQNDAVRHLFDRMADIREQIAVLGDSVSRFRSGGSE</sequence>
<dbReference type="EMBL" id="JACJVQ010000007">
    <property type="protein sequence ID" value="MBB6634484.1"/>
    <property type="molecule type" value="Genomic_DNA"/>
</dbReference>
<dbReference type="PANTHER" id="PTHR32089">
    <property type="entry name" value="METHYL-ACCEPTING CHEMOTAXIS PROTEIN MCPB"/>
    <property type="match status" value="1"/>
</dbReference>
<evidence type="ECO:0000256" key="6">
    <source>
        <dbReference type="ARBA" id="ARBA00023136"/>
    </source>
</evidence>
<evidence type="ECO:0000256" key="1">
    <source>
        <dbReference type="ARBA" id="ARBA00004651"/>
    </source>
</evidence>
<feature type="region of interest" description="Disordered" evidence="10">
    <location>
        <begin position="239"/>
        <end position="262"/>
    </location>
</feature>
<dbReference type="Gene3D" id="1.10.287.950">
    <property type="entry name" value="Methyl-accepting chemotaxis protein"/>
    <property type="match status" value="1"/>
</dbReference>
<dbReference type="Pfam" id="PF02743">
    <property type="entry name" value="dCache_1"/>
    <property type="match status" value="1"/>
</dbReference>
<dbReference type="PROSITE" id="PS50111">
    <property type="entry name" value="CHEMOTAXIS_TRANSDUC_2"/>
    <property type="match status" value="1"/>
</dbReference>
<dbReference type="AlphaFoldDB" id="A0A841SRB3"/>
<evidence type="ECO:0000256" key="3">
    <source>
        <dbReference type="ARBA" id="ARBA00022500"/>
    </source>
</evidence>
<dbReference type="CDD" id="cd06225">
    <property type="entry name" value="HAMP"/>
    <property type="match status" value="1"/>
</dbReference>
<keyword evidence="7 9" id="KW-0807">Transducer</keyword>
<evidence type="ECO:0000256" key="5">
    <source>
        <dbReference type="ARBA" id="ARBA00022989"/>
    </source>
</evidence>
<dbReference type="Pfam" id="PF00015">
    <property type="entry name" value="MCPsignal"/>
    <property type="match status" value="1"/>
</dbReference>
<comment type="caution">
    <text evidence="14">The sequence shown here is derived from an EMBL/GenBank/DDBJ whole genome shotgun (WGS) entry which is preliminary data.</text>
</comment>
<evidence type="ECO:0000313" key="14">
    <source>
        <dbReference type="EMBL" id="MBB6634484.1"/>
    </source>
</evidence>